<protein>
    <recommendedName>
        <fullName evidence="4">Small ribosomal subunit protein uS15</fullName>
    </recommendedName>
</protein>
<keyword evidence="4 6" id="KW-0694">RNA-binding</keyword>
<dbReference type="KEGG" id="nef:GP480_00245"/>
<dbReference type="InterPro" id="IPR000589">
    <property type="entry name" value="Ribosomal_uS15"/>
</dbReference>
<comment type="function">
    <text evidence="4 6">One of the primary rRNA binding proteins, it binds directly to 16S rRNA where it helps nucleate assembly of the platform of the 30S subunit by binding and bridging several RNA helices of the 16S rRNA.</text>
</comment>
<dbReference type="PROSITE" id="PS00362">
    <property type="entry name" value="RIBOSOMAL_S15"/>
    <property type="match status" value="1"/>
</dbReference>
<dbReference type="InterPro" id="IPR009068">
    <property type="entry name" value="uS15_NS1_RNA-bd_sf"/>
</dbReference>
<evidence type="ECO:0000256" key="3">
    <source>
        <dbReference type="ARBA" id="ARBA00064542"/>
    </source>
</evidence>
<dbReference type="FunFam" id="1.10.287.10:FF:000002">
    <property type="entry name" value="30S ribosomal protein S15"/>
    <property type="match status" value="1"/>
</dbReference>
<name>A0A6P1G9E4_9RICK</name>
<comment type="function">
    <text evidence="4">Forms an intersubunit bridge (bridge B4) with the 23S rRNA of the 50S subunit in the ribosome.</text>
</comment>
<keyword evidence="8" id="KW-1185">Reference proteome</keyword>
<keyword evidence="1 4" id="KW-0689">Ribosomal protein</keyword>
<dbReference type="Gene3D" id="6.10.250.3130">
    <property type="match status" value="1"/>
</dbReference>
<dbReference type="Gene3D" id="1.10.287.10">
    <property type="entry name" value="S15/NS1, RNA-binding"/>
    <property type="match status" value="1"/>
</dbReference>
<dbReference type="PANTHER" id="PTHR23321:SF26">
    <property type="entry name" value="SMALL RIBOSOMAL SUBUNIT PROTEIN US15M"/>
    <property type="match status" value="1"/>
</dbReference>
<evidence type="ECO:0000313" key="8">
    <source>
        <dbReference type="Proteomes" id="UP000464912"/>
    </source>
</evidence>
<comment type="subunit">
    <text evidence="3 4">Part of the 30S ribosomal subunit. Forms a bridge to the 50S subunit in the 70S ribosome, contacting the 23S rRNA.</text>
</comment>
<accession>A0A6P1G9E4</accession>
<keyword evidence="2 4" id="KW-0687">Ribonucleoprotein</keyword>
<gene>
    <name evidence="4 7" type="primary">rpsO</name>
    <name evidence="7" type="ORF">GP480_00245</name>
</gene>
<dbReference type="Pfam" id="PF00312">
    <property type="entry name" value="Ribosomal_S15"/>
    <property type="match status" value="1"/>
</dbReference>
<dbReference type="GO" id="GO:0022627">
    <property type="term" value="C:cytosolic small ribosomal subunit"/>
    <property type="evidence" value="ECO:0007669"/>
    <property type="project" value="TreeGrafter"/>
</dbReference>
<dbReference type="HAMAP" id="MF_01343_B">
    <property type="entry name" value="Ribosomal_uS15_B"/>
    <property type="match status" value="1"/>
</dbReference>
<dbReference type="InterPro" id="IPR005290">
    <property type="entry name" value="Ribosomal_uS15_bac-type"/>
</dbReference>
<dbReference type="SUPFAM" id="SSF47060">
    <property type="entry name" value="S15/NS1 RNA-binding domain"/>
    <property type="match status" value="1"/>
</dbReference>
<evidence type="ECO:0000313" key="7">
    <source>
        <dbReference type="EMBL" id="QHD64910.1"/>
    </source>
</evidence>
<dbReference type="GO" id="GO:0019843">
    <property type="term" value="F:rRNA binding"/>
    <property type="evidence" value="ECO:0007669"/>
    <property type="project" value="UniProtKB-UniRule"/>
</dbReference>
<dbReference type="AlphaFoldDB" id="A0A6P1G9E4"/>
<dbReference type="GO" id="GO:0003735">
    <property type="term" value="F:structural constituent of ribosome"/>
    <property type="evidence" value="ECO:0007669"/>
    <property type="project" value="InterPro"/>
</dbReference>
<dbReference type="RefSeq" id="WP_067978495.1">
    <property type="nucleotide sequence ID" value="NZ_CP047224.1"/>
</dbReference>
<dbReference type="Proteomes" id="UP000464912">
    <property type="component" value="Chromosome"/>
</dbReference>
<dbReference type="NCBIfam" id="TIGR00952">
    <property type="entry name" value="S15_bact"/>
    <property type="match status" value="1"/>
</dbReference>
<proteinExistence type="inferred from homology"/>
<organism evidence="7 8">
    <name type="scientific">Neorickettsia findlayensis</name>
    <dbReference type="NCBI Taxonomy" id="2686014"/>
    <lineage>
        <taxon>Bacteria</taxon>
        <taxon>Pseudomonadati</taxon>
        <taxon>Pseudomonadota</taxon>
        <taxon>Alphaproteobacteria</taxon>
        <taxon>Rickettsiales</taxon>
        <taxon>Anaplasmataceae</taxon>
        <taxon>Neorickettsia</taxon>
    </lineage>
</organism>
<dbReference type="CDD" id="cd00353">
    <property type="entry name" value="Ribosomal_S15p_S13e"/>
    <property type="match status" value="1"/>
</dbReference>
<evidence type="ECO:0000256" key="2">
    <source>
        <dbReference type="ARBA" id="ARBA00023274"/>
    </source>
</evidence>
<evidence type="ECO:0000256" key="1">
    <source>
        <dbReference type="ARBA" id="ARBA00022980"/>
    </source>
</evidence>
<evidence type="ECO:0000256" key="6">
    <source>
        <dbReference type="RuleBase" id="RU004524"/>
    </source>
</evidence>
<dbReference type="PANTHER" id="PTHR23321">
    <property type="entry name" value="RIBOSOMAL PROTEIN S15, BACTERIAL AND ORGANELLAR"/>
    <property type="match status" value="1"/>
</dbReference>
<dbReference type="SMART" id="SM01387">
    <property type="entry name" value="Ribosomal_S15"/>
    <property type="match status" value="1"/>
</dbReference>
<dbReference type="EMBL" id="CP047224">
    <property type="protein sequence ID" value="QHD64910.1"/>
    <property type="molecule type" value="Genomic_DNA"/>
</dbReference>
<keyword evidence="4 6" id="KW-0699">rRNA-binding</keyword>
<sequence length="86" mass="10072">MVNEKAEVIKKFRTADNDTGSAFVQVALFTRRINNLTRHLQGFKKDYSSRLGLLKIISKRRKLLNYLAKNDRQGCKNLMEMLDIRK</sequence>
<comment type="similarity">
    <text evidence="4 5">Belongs to the universal ribosomal protein uS15 family.</text>
</comment>
<reference evidence="7 8" key="1">
    <citation type="journal article" date="2020" name="MBio">
        <title>Erratum for Teymournejad et al., 'Isolation and Molecular Analysis of a Novel Neorickettsia Species That Causes Potomac Horse Fever'.</title>
        <authorList>
            <person name="Teymournejad O."/>
            <person name="Lin M."/>
            <person name="Bekebrede H."/>
            <person name="Kamr A."/>
            <person name="Toribio R.E."/>
            <person name="Arroyo L.G."/>
            <person name="Baird J.D."/>
            <person name="Rikihisa Y."/>
        </authorList>
    </citation>
    <scope>NUCLEOTIDE SEQUENCE [LARGE SCALE GENOMIC DNA]</scope>
    <source>
        <strain evidence="7 8">Fin17</strain>
    </source>
</reference>
<evidence type="ECO:0000256" key="5">
    <source>
        <dbReference type="RuleBase" id="RU003919"/>
    </source>
</evidence>
<evidence type="ECO:0000256" key="4">
    <source>
        <dbReference type="HAMAP-Rule" id="MF_01343"/>
    </source>
</evidence>
<dbReference type="GO" id="GO:0006412">
    <property type="term" value="P:translation"/>
    <property type="evidence" value="ECO:0007669"/>
    <property type="project" value="UniProtKB-UniRule"/>
</dbReference>
<reference evidence="7 8" key="2">
    <citation type="journal article" date="2020" name="MBio">
        <title>Isolation and Molecular Analysis of a Novel Neorickettsia Species That Causes Potomac Horse Fever.</title>
        <authorList>
            <person name="Teymournejad O."/>
            <person name="Lin M."/>
            <person name="Bekebrede H."/>
            <person name="Kamr A."/>
            <person name="Toribio R.E."/>
            <person name="Arroyo L.G."/>
            <person name="Baird J.D."/>
            <person name="Rikihisa Y."/>
        </authorList>
    </citation>
    <scope>NUCLEOTIDE SEQUENCE [LARGE SCALE GENOMIC DNA]</scope>
    <source>
        <strain evidence="7 8">Fin17</strain>
    </source>
</reference>